<dbReference type="GO" id="GO:0000139">
    <property type="term" value="C:Golgi membrane"/>
    <property type="evidence" value="ECO:0007669"/>
    <property type="project" value="UniProtKB-SubCell"/>
</dbReference>
<dbReference type="EC" id="2.4.1.-" evidence="10"/>
<dbReference type="AlphaFoldDB" id="A0A0N4UTY7"/>
<dbReference type="Pfam" id="PF01762">
    <property type="entry name" value="Galactosyl_T"/>
    <property type="match status" value="1"/>
</dbReference>
<keyword evidence="9" id="KW-0472">Membrane</keyword>
<evidence type="ECO:0000256" key="2">
    <source>
        <dbReference type="ARBA" id="ARBA00008661"/>
    </source>
</evidence>
<evidence type="ECO:0000256" key="9">
    <source>
        <dbReference type="ARBA" id="ARBA00023136"/>
    </source>
</evidence>
<dbReference type="Proteomes" id="UP000274131">
    <property type="component" value="Unassembled WGS sequence"/>
</dbReference>
<evidence type="ECO:0000256" key="10">
    <source>
        <dbReference type="RuleBase" id="RU363063"/>
    </source>
</evidence>
<comment type="subcellular location">
    <subcellularLocation>
        <location evidence="1 10">Golgi apparatus membrane</location>
        <topology evidence="1 10">Single-pass type II membrane protein</topology>
    </subcellularLocation>
</comment>
<evidence type="ECO:0000256" key="8">
    <source>
        <dbReference type="ARBA" id="ARBA00023034"/>
    </source>
</evidence>
<proteinExistence type="inferred from homology"/>
<keyword evidence="12" id="KW-1185">Reference proteome</keyword>
<evidence type="ECO:0000256" key="5">
    <source>
        <dbReference type="ARBA" id="ARBA00022692"/>
    </source>
</evidence>
<keyword evidence="4" id="KW-0808">Transferase</keyword>
<evidence type="ECO:0000313" key="13">
    <source>
        <dbReference type="WBParaSite" id="EVEC_0000082101-mRNA-1"/>
    </source>
</evidence>
<sequence>MTVRFVKEYCDNVRYIIVTDDDVLINLWEVINTLEVYSGIKQPREELERTIFCYVFYHLKAIRDPKNRWYVSKADFPDDYMKNYCFAMITIIPRQLIGNMFRALKNATYSNFDDYFLTGELATKAGAKFKDFSSKALHHTIKKNRSGFLHRRIYFQETETIEQAEEMWNELKNGYYSRKEKYKEDKEWTGF</sequence>
<keyword evidence="5" id="KW-0812">Transmembrane</keyword>
<protein>
    <recommendedName>
        <fullName evidence="10">Hexosyltransferase</fullName>
        <ecNumber evidence="10">2.4.1.-</ecNumber>
    </recommendedName>
</protein>
<dbReference type="PANTHER" id="PTHR11214">
    <property type="entry name" value="BETA-1,3-N-ACETYLGLUCOSAMINYLTRANSFERASE"/>
    <property type="match status" value="1"/>
</dbReference>
<dbReference type="InterPro" id="IPR002659">
    <property type="entry name" value="Glyco_trans_31"/>
</dbReference>
<reference evidence="11 12" key="2">
    <citation type="submission" date="2018-10" db="EMBL/GenBank/DDBJ databases">
        <authorList>
            <consortium name="Pathogen Informatics"/>
        </authorList>
    </citation>
    <scope>NUCLEOTIDE SEQUENCE [LARGE SCALE GENOMIC DNA]</scope>
</reference>
<comment type="similarity">
    <text evidence="2 10">Belongs to the glycosyltransferase 31 family.</text>
</comment>
<dbReference type="OrthoDB" id="5825824at2759"/>
<evidence type="ECO:0000256" key="7">
    <source>
        <dbReference type="ARBA" id="ARBA00022989"/>
    </source>
</evidence>
<dbReference type="PANTHER" id="PTHR11214:SF364">
    <property type="entry name" value="HEXOSYLTRANSFERASE"/>
    <property type="match status" value="1"/>
</dbReference>
<evidence type="ECO:0000313" key="12">
    <source>
        <dbReference type="Proteomes" id="UP000274131"/>
    </source>
</evidence>
<gene>
    <name evidence="11" type="ORF">EVEC_LOCUS552</name>
</gene>
<dbReference type="GO" id="GO:0016758">
    <property type="term" value="F:hexosyltransferase activity"/>
    <property type="evidence" value="ECO:0007669"/>
    <property type="project" value="InterPro"/>
</dbReference>
<reference evidence="13" key="1">
    <citation type="submission" date="2017-02" db="UniProtKB">
        <authorList>
            <consortium name="WormBaseParasite"/>
        </authorList>
    </citation>
    <scope>IDENTIFICATION</scope>
</reference>
<dbReference type="GO" id="GO:0006493">
    <property type="term" value="P:protein O-linked glycosylation"/>
    <property type="evidence" value="ECO:0007669"/>
    <property type="project" value="TreeGrafter"/>
</dbReference>
<evidence type="ECO:0000256" key="1">
    <source>
        <dbReference type="ARBA" id="ARBA00004323"/>
    </source>
</evidence>
<dbReference type="STRING" id="51028.A0A0N4UTY7"/>
<evidence type="ECO:0000313" key="11">
    <source>
        <dbReference type="EMBL" id="VDD85409.1"/>
    </source>
</evidence>
<dbReference type="WBParaSite" id="EVEC_0000082101-mRNA-1">
    <property type="protein sequence ID" value="EVEC_0000082101-mRNA-1"/>
    <property type="gene ID" value="EVEC_0000082101"/>
</dbReference>
<evidence type="ECO:0000256" key="4">
    <source>
        <dbReference type="ARBA" id="ARBA00022679"/>
    </source>
</evidence>
<name>A0A0N4UTY7_ENTVE</name>
<keyword evidence="3 10" id="KW-0328">Glycosyltransferase</keyword>
<evidence type="ECO:0000256" key="6">
    <source>
        <dbReference type="ARBA" id="ARBA00022968"/>
    </source>
</evidence>
<keyword evidence="8 10" id="KW-0333">Golgi apparatus</keyword>
<dbReference type="EMBL" id="UXUI01001254">
    <property type="protein sequence ID" value="VDD85409.1"/>
    <property type="molecule type" value="Genomic_DNA"/>
</dbReference>
<keyword evidence="7" id="KW-1133">Transmembrane helix</keyword>
<evidence type="ECO:0000256" key="3">
    <source>
        <dbReference type="ARBA" id="ARBA00022676"/>
    </source>
</evidence>
<keyword evidence="6" id="KW-0735">Signal-anchor</keyword>
<accession>A0A0N4UTY7</accession>
<organism evidence="13">
    <name type="scientific">Enterobius vermicularis</name>
    <name type="common">Human pinworm</name>
    <dbReference type="NCBI Taxonomy" id="51028"/>
    <lineage>
        <taxon>Eukaryota</taxon>
        <taxon>Metazoa</taxon>
        <taxon>Ecdysozoa</taxon>
        <taxon>Nematoda</taxon>
        <taxon>Chromadorea</taxon>
        <taxon>Rhabditida</taxon>
        <taxon>Spirurina</taxon>
        <taxon>Oxyuridomorpha</taxon>
        <taxon>Oxyuroidea</taxon>
        <taxon>Oxyuridae</taxon>
        <taxon>Enterobius</taxon>
    </lineage>
</organism>